<gene>
    <name evidence="1" type="ORF">DdX_12648</name>
</gene>
<organism evidence="1 2">
    <name type="scientific">Ditylenchus destructor</name>
    <dbReference type="NCBI Taxonomy" id="166010"/>
    <lineage>
        <taxon>Eukaryota</taxon>
        <taxon>Metazoa</taxon>
        <taxon>Ecdysozoa</taxon>
        <taxon>Nematoda</taxon>
        <taxon>Chromadorea</taxon>
        <taxon>Rhabditida</taxon>
        <taxon>Tylenchina</taxon>
        <taxon>Tylenchomorpha</taxon>
        <taxon>Sphaerularioidea</taxon>
        <taxon>Anguinidae</taxon>
        <taxon>Anguininae</taxon>
        <taxon>Ditylenchus</taxon>
    </lineage>
</organism>
<dbReference type="Proteomes" id="UP001201812">
    <property type="component" value="Unassembled WGS sequence"/>
</dbReference>
<accession>A0AAD4QX62</accession>
<reference evidence="1" key="1">
    <citation type="submission" date="2022-01" db="EMBL/GenBank/DDBJ databases">
        <title>Genome Sequence Resource for Two Populations of Ditylenchus destructor, the Migratory Endoparasitic Phytonematode.</title>
        <authorList>
            <person name="Zhang H."/>
            <person name="Lin R."/>
            <person name="Xie B."/>
        </authorList>
    </citation>
    <scope>NUCLEOTIDE SEQUENCE</scope>
    <source>
        <strain evidence="1">BazhouSP</strain>
    </source>
</reference>
<name>A0AAD4QX62_9BILA</name>
<protein>
    <submittedName>
        <fullName evidence="1">Uncharacterized protein</fullName>
    </submittedName>
</protein>
<evidence type="ECO:0000313" key="2">
    <source>
        <dbReference type="Proteomes" id="UP001201812"/>
    </source>
</evidence>
<comment type="caution">
    <text evidence="1">The sequence shown here is derived from an EMBL/GenBank/DDBJ whole genome shotgun (WGS) entry which is preliminary data.</text>
</comment>
<dbReference type="AlphaFoldDB" id="A0AAD4QX62"/>
<keyword evidence="2" id="KW-1185">Reference proteome</keyword>
<sequence length="143" mass="16318">MTNNFHVVEGLANVDMVKETGTQVKEVRVTGTEINVYVEKSRTWTIESGERIVYERAFDRCCIVIIRDRNFTPSPSDSESGLALGHQLRNGRRPALFAYEMWSVYQRTLDGEGRTNNHAEAAHRRLQTELAHDHPTLYALIEG</sequence>
<dbReference type="EMBL" id="JAKKPZ010000043">
    <property type="protein sequence ID" value="KAI1707059.1"/>
    <property type="molecule type" value="Genomic_DNA"/>
</dbReference>
<proteinExistence type="predicted"/>
<evidence type="ECO:0000313" key="1">
    <source>
        <dbReference type="EMBL" id="KAI1707059.1"/>
    </source>
</evidence>